<dbReference type="InterPro" id="IPR001173">
    <property type="entry name" value="Glyco_trans_2-like"/>
</dbReference>
<feature type="domain" description="GtrA/DPMS transmembrane" evidence="10">
    <location>
        <begin position="275"/>
        <end position="394"/>
    </location>
</feature>
<evidence type="ECO:0000313" key="11">
    <source>
        <dbReference type="EMBL" id="MBA4612065.1"/>
    </source>
</evidence>
<evidence type="ECO:0000256" key="3">
    <source>
        <dbReference type="ARBA" id="ARBA00022676"/>
    </source>
</evidence>
<name>A0A838XNH9_9HYPH</name>
<dbReference type="SUPFAM" id="SSF53448">
    <property type="entry name" value="Nucleotide-diphospho-sugar transferases"/>
    <property type="match status" value="1"/>
</dbReference>
<dbReference type="GO" id="GO:0016020">
    <property type="term" value="C:membrane"/>
    <property type="evidence" value="ECO:0007669"/>
    <property type="project" value="UniProtKB-SubCell"/>
</dbReference>
<evidence type="ECO:0000256" key="5">
    <source>
        <dbReference type="ARBA" id="ARBA00022692"/>
    </source>
</evidence>
<evidence type="ECO:0000256" key="6">
    <source>
        <dbReference type="ARBA" id="ARBA00022989"/>
    </source>
</evidence>
<dbReference type="EMBL" id="JACEON010000008">
    <property type="protein sequence ID" value="MBA4612065.1"/>
    <property type="molecule type" value="Genomic_DNA"/>
</dbReference>
<comment type="caution">
    <text evidence="11">The sequence shown here is derived from an EMBL/GenBank/DDBJ whole genome shotgun (WGS) entry which is preliminary data.</text>
</comment>
<keyword evidence="7 8" id="KW-0472">Membrane</keyword>
<gene>
    <name evidence="11" type="ORF">H1W37_10400</name>
</gene>
<evidence type="ECO:0000259" key="9">
    <source>
        <dbReference type="Pfam" id="PF00535"/>
    </source>
</evidence>
<dbReference type="Gene3D" id="3.90.550.10">
    <property type="entry name" value="Spore Coat Polysaccharide Biosynthesis Protein SpsA, Chain A"/>
    <property type="match status" value="1"/>
</dbReference>
<dbReference type="RefSeq" id="WP_181760257.1">
    <property type="nucleotide sequence ID" value="NZ_BMCR01000003.1"/>
</dbReference>
<accession>A0A838XNH9</accession>
<keyword evidence="12" id="KW-1185">Reference proteome</keyword>
<protein>
    <submittedName>
        <fullName evidence="11">Glycosyltransferase family 2 protein</fullName>
    </submittedName>
</protein>
<dbReference type="PANTHER" id="PTHR43398">
    <property type="entry name" value="DOLICHOL-PHOSPHATE MANNOSYLTRANSFERASE SUBUNIT 1"/>
    <property type="match status" value="1"/>
</dbReference>
<evidence type="ECO:0000313" key="12">
    <source>
        <dbReference type="Proteomes" id="UP000559404"/>
    </source>
</evidence>
<keyword evidence="5 8" id="KW-0812">Transmembrane</keyword>
<dbReference type="AlphaFoldDB" id="A0A838XNH9"/>
<feature type="transmembrane region" description="Helical" evidence="8">
    <location>
        <begin position="272"/>
        <end position="291"/>
    </location>
</feature>
<feature type="transmembrane region" description="Helical" evidence="8">
    <location>
        <begin position="367"/>
        <end position="387"/>
    </location>
</feature>
<dbReference type="InterPro" id="IPR007267">
    <property type="entry name" value="GtrA_DPMS_TM"/>
</dbReference>
<reference evidence="11 12" key="2">
    <citation type="submission" date="2020-08" db="EMBL/GenBank/DDBJ databases">
        <title>Stappia taiwanensis sp. nov., isolated from a coastal thermal spring.</title>
        <authorList>
            <person name="Kampfer P."/>
        </authorList>
    </citation>
    <scope>NUCLEOTIDE SEQUENCE [LARGE SCALE GENOMIC DNA]</scope>
    <source>
        <strain evidence="11 12">DSM 23284</strain>
    </source>
</reference>
<organism evidence="11 12">
    <name type="scientific">Stappia taiwanensis</name>
    <dbReference type="NCBI Taxonomy" id="992267"/>
    <lineage>
        <taxon>Bacteria</taxon>
        <taxon>Pseudomonadati</taxon>
        <taxon>Pseudomonadota</taxon>
        <taxon>Alphaproteobacteria</taxon>
        <taxon>Hyphomicrobiales</taxon>
        <taxon>Stappiaceae</taxon>
        <taxon>Stappia</taxon>
    </lineage>
</organism>
<comment type="subcellular location">
    <subcellularLocation>
        <location evidence="1">Membrane</location>
        <topology evidence="1">Multi-pass membrane protein</topology>
    </subcellularLocation>
</comment>
<keyword evidence="4 11" id="KW-0808">Transferase</keyword>
<dbReference type="Proteomes" id="UP000559404">
    <property type="component" value="Unassembled WGS sequence"/>
</dbReference>
<keyword evidence="6 8" id="KW-1133">Transmembrane helix</keyword>
<keyword evidence="3" id="KW-0328">Glycosyltransferase</keyword>
<comment type="similarity">
    <text evidence="2">Belongs to the glycosyltransferase 2 family.</text>
</comment>
<feature type="transmembrane region" description="Helical" evidence="8">
    <location>
        <begin position="303"/>
        <end position="319"/>
    </location>
</feature>
<dbReference type="GO" id="GO:0009247">
    <property type="term" value="P:glycolipid biosynthetic process"/>
    <property type="evidence" value="ECO:0007669"/>
    <property type="project" value="TreeGrafter"/>
</dbReference>
<evidence type="ECO:0000256" key="7">
    <source>
        <dbReference type="ARBA" id="ARBA00023136"/>
    </source>
</evidence>
<dbReference type="Pfam" id="PF04138">
    <property type="entry name" value="GtrA_DPMS_TM"/>
    <property type="match status" value="1"/>
</dbReference>
<feature type="domain" description="Glycosyltransferase 2-like" evidence="9">
    <location>
        <begin position="38"/>
        <end position="201"/>
    </location>
</feature>
<dbReference type="InterPro" id="IPR039528">
    <property type="entry name" value="DPM1-like"/>
</dbReference>
<evidence type="ECO:0000256" key="4">
    <source>
        <dbReference type="ARBA" id="ARBA00022679"/>
    </source>
</evidence>
<sequence>MPGDGASPSELAASVAPRTATPAAATTTAATLAPATLSIVLPTFNERDNVPVLVERLDKVLVGVAWEVIVVDDNSPDGTADAARALAARDPRVRVIRRVGRRGLSGACIEGMLASSADFVAVMDADLQHDETLLPKMLATLSADEADLVVASRHVEGGAVGNGLSSVRASGSGLANTLARRLLQVDLSDPMSGFFMIRRREVERLAPRLSAQGFKILLDIAASARGELRIAELPYVFRERLHGQSKLDTLVALDFLGLLLSKLVGDFVSVRFLMFMMVGASGVVVHMLALFGGLELLGLEFQSAQTAATFVAMTTNFYLNNRLTYRDRRLKGWRALRGLLSFYLVCSFGVIANVGVATLVYEENAGRLMTGIAGAAGAVMGAVWNYAASSVLTWRKA</sequence>
<evidence type="ECO:0000256" key="2">
    <source>
        <dbReference type="ARBA" id="ARBA00006739"/>
    </source>
</evidence>
<evidence type="ECO:0000256" key="1">
    <source>
        <dbReference type="ARBA" id="ARBA00004141"/>
    </source>
</evidence>
<dbReference type="CDD" id="cd06442">
    <property type="entry name" value="DPM1_like"/>
    <property type="match status" value="1"/>
</dbReference>
<evidence type="ECO:0000259" key="10">
    <source>
        <dbReference type="Pfam" id="PF04138"/>
    </source>
</evidence>
<dbReference type="GO" id="GO:0004582">
    <property type="term" value="F:dolichyl-phosphate beta-D-mannosyltransferase activity"/>
    <property type="evidence" value="ECO:0007669"/>
    <property type="project" value="InterPro"/>
</dbReference>
<proteinExistence type="inferred from homology"/>
<evidence type="ECO:0000256" key="8">
    <source>
        <dbReference type="SAM" id="Phobius"/>
    </source>
</evidence>
<dbReference type="GO" id="GO:0000271">
    <property type="term" value="P:polysaccharide biosynthetic process"/>
    <property type="evidence" value="ECO:0007669"/>
    <property type="project" value="InterPro"/>
</dbReference>
<dbReference type="InterPro" id="IPR029044">
    <property type="entry name" value="Nucleotide-diphossugar_trans"/>
</dbReference>
<reference evidence="11 12" key="1">
    <citation type="submission" date="2020-07" db="EMBL/GenBank/DDBJ databases">
        <authorList>
            <person name="Li M."/>
        </authorList>
    </citation>
    <scope>NUCLEOTIDE SEQUENCE [LARGE SCALE GENOMIC DNA]</scope>
    <source>
        <strain evidence="11 12">DSM 23284</strain>
    </source>
</reference>
<dbReference type="PANTHER" id="PTHR43398:SF1">
    <property type="entry name" value="DOLICHOL-PHOSPHATE MANNOSYLTRANSFERASE SUBUNIT 1"/>
    <property type="match status" value="1"/>
</dbReference>
<dbReference type="Pfam" id="PF00535">
    <property type="entry name" value="Glycos_transf_2"/>
    <property type="match status" value="1"/>
</dbReference>
<feature type="transmembrane region" description="Helical" evidence="8">
    <location>
        <begin position="340"/>
        <end position="361"/>
    </location>
</feature>